<name>J3JI78_9EURY</name>
<accession>J3JI78</accession>
<gene>
    <name evidence="2" type="ORF">HSB1_00060</name>
</gene>
<dbReference type="Proteomes" id="UP000007813">
    <property type="component" value="Unassembled WGS sequence"/>
</dbReference>
<dbReference type="EMBL" id="ALJD01000001">
    <property type="protein sequence ID" value="EJN61639.1"/>
    <property type="molecule type" value="Genomic_DNA"/>
</dbReference>
<sequence>MEGAHRSMSKSASNRTSTSRTYQSLADATRWTENFVRDFVSWLTPPYRGRTGTTDWERAWLARREVRWRRGMEVVECFRFADGYVATVEYTDRDVTWQLTAGPVSLAGALFTVALYIQHGVTPQIDPDGRMFTALGDDGPLQVFTETADQPVEYIYVDTFRTLEEFPDCIATGPLEKAFQRLSYSPRRELRSE</sequence>
<reference evidence="2 3" key="1">
    <citation type="journal article" date="2012" name="J. Bacteriol.">
        <title>Draft Genome Sequence of the Extremely Halophilic Archaeon Halogranum salarium B-1T.</title>
        <authorList>
            <person name="Kim K.K."/>
            <person name="Lee K.C."/>
            <person name="Lee J.S."/>
        </authorList>
    </citation>
    <scope>NUCLEOTIDE SEQUENCE [LARGE SCALE GENOMIC DNA]</scope>
    <source>
        <strain evidence="2 3">B-1</strain>
    </source>
</reference>
<evidence type="ECO:0000313" key="3">
    <source>
        <dbReference type="Proteomes" id="UP000007813"/>
    </source>
</evidence>
<organism evidence="2 3">
    <name type="scientific">Halogranum salarium B-1</name>
    <dbReference type="NCBI Taxonomy" id="1210908"/>
    <lineage>
        <taxon>Archaea</taxon>
        <taxon>Methanobacteriati</taxon>
        <taxon>Methanobacteriota</taxon>
        <taxon>Stenosarchaea group</taxon>
        <taxon>Halobacteria</taxon>
        <taxon>Halobacteriales</taxon>
        <taxon>Haloferacaceae</taxon>
    </lineage>
</organism>
<evidence type="ECO:0000256" key="1">
    <source>
        <dbReference type="SAM" id="MobiDB-lite"/>
    </source>
</evidence>
<feature type="region of interest" description="Disordered" evidence="1">
    <location>
        <begin position="1"/>
        <end position="21"/>
    </location>
</feature>
<evidence type="ECO:0000313" key="2">
    <source>
        <dbReference type="EMBL" id="EJN61639.1"/>
    </source>
</evidence>
<feature type="compositionally biased region" description="Polar residues" evidence="1">
    <location>
        <begin position="9"/>
        <end position="21"/>
    </location>
</feature>
<dbReference type="eggNOG" id="arCOG11898">
    <property type="taxonomic scope" value="Archaea"/>
</dbReference>
<protein>
    <submittedName>
        <fullName evidence="2">Uncharacterized protein</fullName>
    </submittedName>
</protein>
<proteinExistence type="predicted"/>
<dbReference type="AlphaFoldDB" id="J3JI78"/>
<comment type="caution">
    <text evidence="2">The sequence shown here is derived from an EMBL/GenBank/DDBJ whole genome shotgun (WGS) entry which is preliminary data.</text>
</comment>